<gene>
    <name evidence="1" type="ORF">JCM31185_14730</name>
</gene>
<accession>A0ABQ5JNP3</accession>
<comment type="caution">
    <text evidence="1">The sequence shown here is derived from an EMBL/GenBank/DDBJ whole genome shotgun (WGS) entry which is preliminary data.</text>
</comment>
<proteinExistence type="predicted"/>
<dbReference type="InterPro" id="IPR032254">
    <property type="entry name" value="DUF4828"/>
</dbReference>
<reference evidence="1 2" key="1">
    <citation type="submission" date="2022-03" db="EMBL/GenBank/DDBJ databases">
        <title>Draft genome sequence of Furfurilactobacillus curtus JCM 31185.</title>
        <authorList>
            <person name="Suzuki S."/>
            <person name="Endo A."/>
            <person name="Kajikawa A."/>
        </authorList>
    </citation>
    <scope>NUCLEOTIDE SEQUENCE [LARGE SCALE GENOMIC DNA]</scope>
    <source>
        <strain evidence="1 2">JCM 31185</strain>
    </source>
</reference>
<evidence type="ECO:0000313" key="2">
    <source>
        <dbReference type="Proteomes" id="UP001628078"/>
    </source>
</evidence>
<keyword evidence="2" id="KW-1185">Reference proteome</keyword>
<dbReference type="Proteomes" id="UP001628078">
    <property type="component" value="Unassembled WGS sequence"/>
</dbReference>
<evidence type="ECO:0000313" key="1">
    <source>
        <dbReference type="EMBL" id="GKT06186.1"/>
    </source>
</evidence>
<dbReference type="Pfam" id="PF16110">
    <property type="entry name" value="DUF4828"/>
    <property type="match status" value="1"/>
</dbReference>
<sequence>MSVKRNLTLFGVSVIAGLTGVFTRSSRKHTTQQSSLPLLYSGTWTYSDHDDHRIHRIQINPDLSLHIDNHNEPATVEQINTQELVYLDSFGYHLKIQANEQRPVALYDEADNATYVLVAAKPSPKSSRSEPTLTDS</sequence>
<protein>
    <submittedName>
        <fullName evidence="1">DUF4828 domain-containing protein</fullName>
    </submittedName>
</protein>
<dbReference type="EMBL" id="BQXO01000004">
    <property type="protein sequence ID" value="GKT06186.1"/>
    <property type="molecule type" value="Genomic_DNA"/>
</dbReference>
<organism evidence="1 2">
    <name type="scientific">Furfurilactobacillus curtus</name>
    <dbReference type="NCBI Taxonomy" id="1746200"/>
    <lineage>
        <taxon>Bacteria</taxon>
        <taxon>Bacillati</taxon>
        <taxon>Bacillota</taxon>
        <taxon>Bacilli</taxon>
        <taxon>Lactobacillales</taxon>
        <taxon>Lactobacillaceae</taxon>
        <taxon>Furfurilactobacillus</taxon>
    </lineage>
</organism>
<dbReference type="RefSeq" id="WP_407884116.1">
    <property type="nucleotide sequence ID" value="NZ_BQXO01000004.1"/>
</dbReference>
<name>A0ABQ5JNP3_9LACO</name>